<proteinExistence type="predicted"/>
<keyword evidence="2" id="KW-1185">Reference proteome</keyword>
<dbReference type="OrthoDB" id="2441647at2759"/>
<accession>A0A4Z1SNY7</accession>
<dbReference type="Proteomes" id="UP000315496">
    <property type="component" value="Chromosome 3"/>
</dbReference>
<name>A0A4Z1SNY7_GIAMU</name>
<organism evidence="1 2">
    <name type="scientific">Giardia muris</name>
    <dbReference type="NCBI Taxonomy" id="5742"/>
    <lineage>
        <taxon>Eukaryota</taxon>
        <taxon>Metamonada</taxon>
        <taxon>Diplomonadida</taxon>
        <taxon>Hexamitidae</taxon>
        <taxon>Giardiinae</taxon>
        <taxon>Giardia</taxon>
    </lineage>
</organism>
<evidence type="ECO:0000313" key="2">
    <source>
        <dbReference type="Proteomes" id="UP000315496"/>
    </source>
</evidence>
<dbReference type="AlphaFoldDB" id="A0A4Z1SNY7"/>
<reference evidence="1 2" key="1">
    <citation type="submission" date="2019-05" db="EMBL/GenBank/DDBJ databases">
        <title>The compact genome of Giardia muris reveals important steps in the evolution of intestinal protozoan parasites.</title>
        <authorList>
            <person name="Xu F."/>
            <person name="Jimenez-Gonzalez A."/>
            <person name="Einarsson E."/>
            <person name="Astvaldsson A."/>
            <person name="Peirasmaki D."/>
            <person name="Eckmann L."/>
            <person name="Andersson J.O."/>
            <person name="Svard S.G."/>
            <person name="Jerlstrom-Hultqvist J."/>
        </authorList>
    </citation>
    <scope>NUCLEOTIDE SEQUENCE [LARGE SCALE GENOMIC DNA]</scope>
    <source>
        <strain evidence="1 2">Roberts-Thomson</strain>
    </source>
</reference>
<protein>
    <submittedName>
        <fullName evidence="1">Uncharacterized protein</fullName>
    </submittedName>
</protein>
<dbReference type="VEuPathDB" id="GiardiaDB:GMRT_10825"/>
<comment type="caution">
    <text evidence="1">The sequence shown here is derived from an EMBL/GenBank/DDBJ whole genome shotgun (WGS) entry which is preliminary data.</text>
</comment>
<sequence length="249" mass="28164">MDVFKDLLRRASADGVYTGVYDDAMVVTAFCRMLNTPEAVEAILTRYLGLSTSVDSHLHPLQRLMHALFPNEPVDTLLPRDGRPLMIPTSRVTDVAERLHARICTPTSPAIPRRPTSQALGMAVEAEGGRVRLLEHTLTEMCRRTQEYVKQMEQYSLELERKNSEILALHQGLADQEAALAPSGLQERLQLYEQAFDELQGILRREALADSELSYPLPIDLSIDSLPRVVQETIHALRRVAREKWNRVN</sequence>
<gene>
    <name evidence="1" type="ORF">GMRT_10825</name>
</gene>
<dbReference type="EMBL" id="VDLU01000003">
    <property type="protein sequence ID" value="TNJ27522.1"/>
    <property type="molecule type" value="Genomic_DNA"/>
</dbReference>
<evidence type="ECO:0000313" key="1">
    <source>
        <dbReference type="EMBL" id="TNJ27522.1"/>
    </source>
</evidence>